<comment type="caution">
    <text evidence="12">The sequence shown here is derived from an EMBL/GenBank/DDBJ whole genome shotgun (WGS) entry which is preliminary data.</text>
</comment>
<comment type="similarity">
    <text evidence="4">Belongs to the UbiA prenyltransferase family.</text>
</comment>
<evidence type="ECO:0000256" key="1">
    <source>
        <dbReference type="ARBA" id="ARBA00001946"/>
    </source>
</evidence>
<evidence type="ECO:0000313" key="12">
    <source>
        <dbReference type="EMBL" id="KAK4229299.1"/>
    </source>
</evidence>
<evidence type="ECO:0000256" key="3">
    <source>
        <dbReference type="ARBA" id="ARBA00004721"/>
    </source>
</evidence>
<dbReference type="InterPro" id="IPR039653">
    <property type="entry name" value="Prenyltransferase"/>
</dbReference>
<protein>
    <recommendedName>
        <fullName evidence="9">Diterpenoid pyrone biosynthesis cluster protein C</fullName>
    </recommendedName>
</protein>
<comment type="subcellular location">
    <subcellularLocation>
        <location evidence="2">Membrane</location>
        <topology evidence="2">Multi-pass membrane protein</topology>
    </subcellularLocation>
</comment>
<keyword evidence="13" id="KW-1185">Reference proteome</keyword>
<evidence type="ECO:0000313" key="13">
    <source>
        <dbReference type="Proteomes" id="UP001301958"/>
    </source>
</evidence>
<evidence type="ECO:0000256" key="11">
    <source>
        <dbReference type="SAM" id="Phobius"/>
    </source>
</evidence>
<dbReference type="GO" id="GO:0005743">
    <property type="term" value="C:mitochondrial inner membrane"/>
    <property type="evidence" value="ECO:0007669"/>
    <property type="project" value="TreeGrafter"/>
</dbReference>
<keyword evidence="6 11" id="KW-0812">Transmembrane</keyword>
<dbReference type="EMBL" id="MU865309">
    <property type="protein sequence ID" value="KAK4229299.1"/>
    <property type="molecule type" value="Genomic_DNA"/>
</dbReference>
<sequence length="356" mass="38743">MSPKGGSETSPLLPGGGPLSPSSSSSSSSEEPNYFPHLPPYKNPTSGFLSLLPSSWIPYAQLMRLDRPAGLYAFYFPYLIGLAYAACITPSDSIPSVKTLFILSAILLPFNILFRGATCTWNDTLDKKFDQQVARCRHRPVARGAVSVPKAHLWTLTQTLACAPIIWFGFPGETIPHAVIGLGLFLVYAYMKRVTYYPQAVLGVAFAWAIFFSVAAIPGAQEKVYEPGTVALAGSVVLWAFIYDTIYAHQDIADDVQAGVKSSALALQNWTKVICSGLTIIQGGMLVLTGLWSGFGWGYYLGTVGGVLGTTGWYVWRVDLKDPESCGKAFRTQFWTVGGGYVVGFVVEYGRKVGWW</sequence>
<dbReference type="Gene3D" id="1.10.357.140">
    <property type="entry name" value="UbiA prenyltransferase"/>
    <property type="match status" value="1"/>
</dbReference>
<evidence type="ECO:0000256" key="10">
    <source>
        <dbReference type="SAM" id="MobiDB-lite"/>
    </source>
</evidence>
<comment type="cofactor">
    <cofactor evidence="1">
        <name>Mg(2+)</name>
        <dbReference type="ChEBI" id="CHEBI:18420"/>
    </cofactor>
</comment>
<feature type="transmembrane region" description="Helical" evidence="11">
    <location>
        <begin position="100"/>
        <end position="118"/>
    </location>
</feature>
<feature type="transmembrane region" description="Helical" evidence="11">
    <location>
        <begin position="69"/>
        <end position="88"/>
    </location>
</feature>
<dbReference type="FunFam" id="1.10.357.140:FF:000008">
    <property type="entry name" value="4-hydroxybenzoate octaprenyltransferase"/>
    <property type="match status" value="1"/>
</dbReference>
<dbReference type="GO" id="GO:0006744">
    <property type="term" value="P:ubiquinone biosynthetic process"/>
    <property type="evidence" value="ECO:0007669"/>
    <property type="project" value="TreeGrafter"/>
</dbReference>
<keyword evidence="8 11" id="KW-0472">Membrane</keyword>
<keyword evidence="7 11" id="KW-1133">Transmembrane helix</keyword>
<feature type="transmembrane region" description="Helical" evidence="11">
    <location>
        <begin position="230"/>
        <end position="249"/>
    </location>
</feature>
<name>A0AAN7BTF6_9PEZI</name>
<evidence type="ECO:0000256" key="5">
    <source>
        <dbReference type="ARBA" id="ARBA00022679"/>
    </source>
</evidence>
<keyword evidence="5" id="KW-0808">Transferase</keyword>
<proteinExistence type="inferred from homology"/>
<feature type="region of interest" description="Disordered" evidence="10">
    <location>
        <begin position="1"/>
        <end position="36"/>
    </location>
</feature>
<evidence type="ECO:0000256" key="2">
    <source>
        <dbReference type="ARBA" id="ARBA00004141"/>
    </source>
</evidence>
<reference evidence="12" key="1">
    <citation type="journal article" date="2023" name="Mol. Phylogenet. Evol.">
        <title>Genome-scale phylogeny and comparative genomics of the fungal order Sordariales.</title>
        <authorList>
            <person name="Hensen N."/>
            <person name="Bonometti L."/>
            <person name="Westerberg I."/>
            <person name="Brannstrom I.O."/>
            <person name="Guillou S."/>
            <person name="Cros-Aarteil S."/>
            <person name="Calhoun S."/>
            <person name="Haridas S."/>
            <person name="Kuo A."/>
            <person name="Mondo S."/>
            <person name="Pangilinan J."/>
            <person name="Riley R."/>
            <person name="LaButti K."/>
            <person name="Andreopoulos B."/>
            <person name="Lipzen A."/>
            <person name="Chen C."/>
            <person name="Yan M."/>
            <person name="Daum C."/>
            <person name="Ng V."/>
            <person name="Clum A."/>
            <person name="Steindorff A."/>
            <person name="Ohm R.A."/>
            <person name="Martin F."/>
            <person name="Silar P."/>
            <person name="Natvig D.O."/>
            <person name="Lalanne C."/>
            <person name="Gautier V."/>
            <person name="Ament-Velasquez S.L."/>
            <person name="Kruys A."/>
            <person name="Hutchinson M.I."/>
            <person name="Powell A.J."/>
            <person name="Barry K."/>
            <person name="Miller A.N."/>
            <person name="Grigoriev I.V."/>
            <person name="Debuchy R."/>
            <person name="Gladieux P."/>
            <person name="Hiltunen Thoren M."/>
            <person name="Johannesson H."/>
        </authorList>
    </citation>
    <scope>NUCLEOTIDE SEQUENCE</scope>
    <source>
        <strain evidence="12">CBS 990.96</strain>
    </source>
</reference>
<evidence type="ECO:0000256" key="6">
    <source>
        <dbReference type="ARBA" id="ARBA00022692"/>
    </source>
</evidence>
<dbReference type="Proteomes" id="UP001301958">
    <property type="component" value="Unassembled WGS sequence"/>
</dbReference>
<evidence type="ECO:0000256" key="8">
    <source>
        <dbReference type="ARBA" id="ARBA00023136"/>
    </source>
</evidence>
<feature type="transmembrane region" description="Helical" evidence="11">
    <location>
        <begin position="270"/>
        <end position="291"/>
    </location>
</feature>
<dbReference type="InterPro" id="IPR000537">
    <property type="entry name" value="UbiA_prenyltransferase"/>
</dbReference>
<gene>
    <name evidence="12" type="ORF">QBC38DRAFT_113460</name>
</gene>
<dbReference type="Pfam" id="PF01040">
    <property type="entry name" value="UbiA"/>
    <property type="match status" value="1"/>
</dbReference>
<feature type="transmembrane region" description="Helical" evidence="11">
    <location>
        <begin position="174"/>
        <end position="191"/>
    </location>
</feature>
<dbReference type="FunFam" id="1.20.120.1780:FF:000001">
    <property type="entry name" value="4-hydroxybenzoate octaprenyltransferase"/>
    <property type="match status" value="1"/>
</dbReference>
<comment type="pathway">
    <text evidence="3">Secondary metabolite biosynthesis; terpenoid biosynthesis.</text>
</comment>
<accession>A0AAN7BTF6</accession>
<reference evidence="12" key="2">
    <citation type="submission" date="2023-05" db="EMBL/GenBank/DDBJ databases">
        <authorList>
            <consortium name="Lawrence Berkeley National Laboratory"/>
            <person name="Steindorff A."/>
            <person name="Hensen N."/>
            <person name="Bonometti L."/>
            <person name="Westerberg I."/>
            <person name="Brannstrom I.O."/>
            <person name="Guillou S."/>
            <person name="Cros-Aarteil S."/>
            <person name="Calhoun S."/>
            <person name="Haridas S."/>
            <person name="Kuo A."/>
            <person name="Mondo S."/>
            <person name="Pangilinan J."/>
            <person name="Riley R."/>
            <person name="Labutti K."/>
            <person name="Andreopoulos B."/>
            <person name="Lipzen A."/>
            <person name="Chen C."/>
            <person name="Yanf M."/>
            <person name="Daum C."/>
            <person name="Ng V."/>
            <person name="Clum A."/>
            <person name="Ohm R."/>
            <person name="Martin F."/>
            <person name="Silar P."/>
            <person name="Natvig D."/>
            <person name="Lalanne C."/>
            <person name="Gautier V."/>
            <person name="Ament-Velasquez S.L."/>
            <person name="Kruys A."/>
            <person name="Hutchinson M.I."/>
            <person name="Powell A.J."/>
            <person name="Barry K."/>
            <person name="Miller A.N."/>
            <person name="Grigoriev I.V."/>
            <person name="Debuchy R."/>
            <person name="Gladieux P."/>
            <person name="Thoren M.H."/>
            <person name="Johannesson H."/>
        </authorList>
    </citation>
    <scope>NUCLEOTIDE SEQUENCE</scope>
    <source>
        <strain evidence="12">CBS 990.96</strain>
    </source>
</reference>
<feature type="transmembrane region" description="Helical" evidence="11">
    <location>
        <begin position="297"/>
        <end position="316"/>
    </location>
</feature>
<dbReference type="InterPro" id="IPR044878">
    <property type="entry name" value="UbiA_sf"/>
</dbReference>
<dbReference type="PANTHER" id="PTHR11048">
    <property type="entry name" value="PRENYLTRANSFERASES"/>
    <property type="match status" value="1"/>
</dbReference>
<evidence type="ECO:0000256" key="9">
    <source>
        <dbReference type="ARBA" id="ARBA00075214"/>
    </source>
</evidence>
<dbReference type="CDD" id="cd13959">
    <property type="entry name" value="PT_UbiA_COQ2"/>
    <property type="match status" value="1"/>
</dbReference>
<dbReference type="GO" id="GO:0008412">
    <property type="term" value="F:4-hydroxybenzoate polyprenyltransferase activity"/>
    <property type="evidence" value="ECO:0007669"/>
    <property type="project" value="TreeGrafter"/>
</dbReference>
<dbReference type="PANTHER" id="PTHR11048:SF39">
    <property type="entry name" value="POLYPRENYL TRANSFERASE AUSN"/>
    <property type="match status" value="1"/>
</dbReference>
<feature type="compositionally biased region" description="Low complexity" evidence="10">
    <location>
        <begin position="1"/>
        <end position="32"/>
    </location>
</feature>
<dbReference type="Gene3D" id="1.20.120.1780">
    <property type="entry name" value="UbiA prenyltransferase"/>
    <property type="match status" value="1"/>
</dbReference>
<evidence type="ECO:0000256" key="7">
    <source>
        <dbReference type="ARBA" id="ARBA00022989"/>
    </source>
</evidence>
<evidence type="ECO:0000256" key="4">
    <source>
        <dbReference type="ARBA" id="ARBA00005985"/>
    </source>
</evidence>
<organism evidence="12 13">
    <name type="scientific">Podospora fimiseda</name>
    <dbReference type="NCBI Taxonomy" id="252190"/>
    <lineage>
        <taxon>Eukaryota</taxon>
        <taxon>Fungi</taxon>
        <taxon>Dikarya</taxon>
        <taxon>Ascomycota</taxon>
        <taxon>Pezizomycotina</taxon>
        <taxon>Sordariomycetes</taxon>
        <taxon>Sordariomycetidae</taxon>
        <taxon>Sordariales</taxon>
        <taxon>Podosporaceae</taxon>
        <taxon>Podospora</taxon>
    </lineage>
</organism>
<feature type="transmembrane region" description="Helical" evidence="11">
    <location>
        <begin position="200"/>
        <end position="218"/>
    </location>
</feature>
<dbReference type="AlphaFoldDB" id="A0AAN7BTF6"/>